<dbReference type="Proteomes" id="UP001165283">
    <property type="component" value="Unassembled WGS sequence"/>
</dbReference>
<accession>A0ABT1ABX9</accession>
<dbReference type="RefSeq" id="WP_252446100.1">
    <property type="nucleotide sequence ID" value="NZ_JAGSOV010000086.1"/>
</dbReference>
<evidence type="ECO:0000313" key="3">
    <source>
        <dbReference type="Proteomes" id="UP001165283"/>
    </source>
</evidence>
<comment type="caution">
    <text evidence="2">The sequence shown here is derived from an EMBL/GenBank/DDBJ whole genome shotgun (WGS) entry which is preliminary data.</text>
</comment>
<evidence type="ECO:0000256" key="1">
    <source>
        <dbReference type="SAM" id="Phobius"/>
    </source>
</evidence>
<organism evidence="2 3">
    <name type="scientific">Pseudonocardia humida</name>
    <dbReference type="NCBI Taxonomy" id="2800819"/>
    <lineage>
        <taxon>Bacteria</taxon>
        <taxon>Bacillati</taxon>
        <taxon>Actinomycetota</taxon>
        <taxon>Actinomycetes</taxon>
        <taxon>Pseudonocardiales</taxon>
        <taxon>Pseudonocardiaceae</taxon>
        <taxon>Pseudonocardia</taxon>
    </lineage>
</organism>
<keyword evidence="1" id="KW-0472">Membrane</keyword>
<keyword evidence="3" id="KW-1185">Reference proteome</keyword>
<keyword evidence="1" id="KW-1133">Transmembrane helix</keyword>
<name>A0ABT1ABX9_9PSEU</name>
<feature type="transmembrane region" description="Helical" evidence="1">
    <location>
        <begin position="114"/>
        <end position="134"/>
    </location>
</feature>
<gene>
    <name evidence="2" type="ORF">KDL28_36525</name>
</gene>
<sequence length="143" mass="14975">MRLVRPAVLLLCLAVAGYAATIVLDDPGLPRMLVWFLAAVVLHDGGLVPLYSGADRALLALAPRTRVPLVNHVRVPALGAGLTLLLFLPGIIGQGGDAHLGATGLDQQPYLGRWLLLVAAMAAVSAAVYAVRLLRARSAVTTR</sequence>
<dbReference type="EMBL" id="JAGSOV010000086">
    <property type="protein sequence ID" value="MCO1660571.1"/>
    <property type="molecule type" value="Genomic_DNA"/>
</dbReference>
<keyword evidence="1" id="KW-0812">Transmembrane</keyword>
<evidence type="ECO:0000313" key="2">
    <source>
        <dbReference type="EMBL" id="MCO1660571.1"/>
    </source>
</evidence>
<reference evidence="2" key="1">
    <citation type="submission" date="2021-04" db="EMBL/GenBank/DDBJ databases">
        <title>Pseudonocardia sp. nov., isolated from sandy soil of mangrove forest.</title>
        <authorList>
            <person name="Zan Z."/>
            <person name="Huang R."/>
            <person name="Liu W."/>
        </authorList>
    </citation>
    <scope>NUCLEOTIDE SEQUENCE</scope>
    <source>
        <strain evidence="2">S2-4</strain>
    </source>
</reference>
<proteinExistence type="predicted"/>
<protein>
    <submittedName>
        <fullName evidence="2">Uncharacterized protein</fullName>
    </submittedName>
</protein>
<feature type="transmembrane region" description="Helical" evidence="1">
    <location>
        <begin position="75"/>
        <end position="94"/>
    </location>
</feature>
<feature type="transmembrane region" description="Helical" evidence="1">
    <location>
        <begin position="35"/>
        <end position="54"/>
    </location>
</feature>